<dbReference type="EMBL" id="MVFC01000003">
    <property type="protein sequence ID" value="OON81796.1"/>
    <property type="molecule type" value="Genomic_DNA"/>
</dbReference>
<dbReference type="STRING" id="83656.B1H18_06715"/>
<feature type="domain" description="DUF397" evidence="1">
    <location>
        <begin position="9"/>
        <end position="60"/>
    </location>
</feature>
<dbReference type="OrthoDB" id="4562195at2"/>
<reference evidence="2 3" key="1">
    <citation type="submission" date="2017-02" db="EMBL/GenBank/DDBJ databases">
        <title>Draft Genome Sequence of Streptomyces tsukubaensis F601, a Producer of the immunosuppressant tacrolimus FK506.</title>
        <authorList>
            <person name="Zong G."/>
            <person name="Zhong C."/>
            <person name="Fu J."/>
            <person name="Qin R."/>
            <person name="Cao G."/>
        </authorList>
    </citation>
    <scope>NUCLEOTIDE SEQUENCE [LARGE SCALE GENOMIC DNA]</scope>
    <source>
        <strain evidence="2 3">F601</strain>
    </source>
</reference>
<name>A0A1V4AE72_9ACTN</name>
<gene>
    <name evidence="2" type="ORF">B1H18_06715</name>
</gene>
<evidence type="ECO:0000313" key="2">
    <source>
        <dbReference type="EMBL" id="OON81796.1"/>
    </source>
</evidence>
<proteinExistence type="predicted"/>
<evidence type="ECO:0000259" key="1">
    <source>
        <dbReference type="Pfam" id="PF04149"/>
    </source>
</evidence>
<dbReference type="Proteomes" id="UP000190539">
    <property type="component" value="Unassembled WGS sequence"/>
</dbReference>
<evidence type="ECO:0000313" key="3">
    <source>
        <dbReference type="Proteomes" id="UP000190539"/>
    </source>
</evidence>
<comment type="caution">
    <text evidence="2">The sequence shown here is derived from an EMBL/GenBank/DDBJ whole genome shotgun (WGS) entry which is preliminary data.</text>
</comment>
<keyword evidence="3" id="KW-1185">Reference proteome</keyword>
<dbReference type="AlphaFoldDB" id="A0A1V4AE72"/>
<dbReference type="RefSeq" id="WP_077965694.1">
    <property type="nucleotide sequence ID" value="NZ_CP045178.1"/>
</dbReference>
<dbReference type="InterPro" id="IPR007278">
    <property type="entry name" value="DUF397"/>
</dbReference>
<sequence>MNPERPIPLRWFKSTHSGDEGGECVEIAVDRATIHVRDSKSSSGPRLAFAHGTWAGFVADLGWDRSA</sequence>
<organism evidence="2 3">
    <name type="scientific">Streptomyces tsukubensis</name>
    <dbReference type="NCBI Taxonomy" id="83656"/>
    <lineage>
        <taxon>Bacteria</taxon>
        <taxon>Bacillati</taxon>
        <taxon>Actinomycetota</taxon>
        <taxon>Actinomycetes</taxon>
        <taxon>Kitasatosporales</taxon>
        <taxon>Streptomycetaceae</taxon>
        <taxon>Streptomyces</taxon>
    </lineage>
</organism>
<dbReference type="Pfam" id="PF04149">
    <property type="entry name" value="DUF397"/>
    <property type="match status" value="1"/>
</dbReference>
<protein>
    <submittedName>
        <fullName evidence="2">DUF397 domain-containing protein</fullName>
    </submittedName>
</protein>
<accession>A0A1V4AE72</accession>